<reference evidence="1" key="1">
    <citation type="submission" date="2018-06" db="EMBL/GenBank/DDBJ databases">
        <authorList>
            <consortium name="Pathogen Informatics"/>
            <person name="Doyle S."/>
        </authorList>
    </citation>
    <scope>NUCLEOTIDE SEQUENCE [LARGE SCALE GENOMIC DNA]</scope>
    <source>
        <strain evidence="1">NCTC11421</strain>
    </source>
</reference>
<gene>
    <name evidence="1" type="ORF">NCTC11421_03495</name>
</gene>
<evidence type="ECO:0000313" key="1">
    <source>
        <dbReference type="EMBL" id="SUB32069.1"/>
    </source>
</evidence>
<organism evidence="1">
    <name type="scientific">Neisseria gonorrhoeae</name>
    <dbReference type="NCBI Taxonomy" id="485"/>
    <lineage>
        <taxon>Bacteria</taxon>
        <taxon>Pseudomonadati</taxon>
        <taxon>Pseudomonadota</taxon>
        <taxon>Betaproteobacteria</taxon>
        <taxon>Neisseriales</taxon>
        <taxon>Neisseriaceae</taxon>
        <taxon>Neisseria</taxon>
    </lineage>
</organism>
<proteinExistence type="predicted"/>
<accession>A0A379B1A3</accession>
<dbReference type="AlphaFoldDB" id="A0A379B1A3"/>
<protein>
    <submittedName>
        <fullName evidence="1">Uncharacterized protein</fullName>
    </submittedName>
</protein>
<sequence length="94" mass="9899">MSSKHSVSFAPSLISLWQPLLWGLSIEPGTAMTSRPISAARPAVISEPDSKAASTTSVTCDSAAIRRLRRGKLPAYGRVPMGNSLTISPFSAIS</sequence>
<dbReference type="EMBL" id="UGRI01000002">
    <property type="protein sequence ID" value="SUB32069.1"/>
    <property type="molecule type" value="Genomic_DNA"/>
</dbReference>
<name>A0A379B1A3_NEIGO</name>